<keyword evidence="2" id="KW-0255">Endonuclease</keyword>
<dbReference type="RefSeq" id="WP_322443772.1">
    <property type="nucleotide sequence ID" value="NZ_JAXOTQ010000068.1"/>
</dbReference>
<reference evidence="2 3" key="1">
    <citation type="submission" date="2023-12" db="EMBL/GenBank/DDBJ databases">
        <title>Micromonospora sp. nov., isolated from Atacama Desert.</title>
        <authorList>
            <person name="Carro L."/>
            <person name="Golinska P."/>
            <person name="Klenk H.-P."/>
            <person name="Goodfellow M."/>
        </authorList>
    </citation>
    <scope>NUCLEOTIDE SEQUENCE [LARGE SCALE GENOMIC DNA]</scope>
    <source>
        <strain evidence="2 3">4G53</strain>
    </source>
</reference>
<evidence type="ECO:0000313" key="2">
    <source>
        <dbReference type="EMBL" id="MDZ5494297.1"/>
    </source>
</evidence>
<comment type="caution">
    <text evidence="2">The sequence shown here is derived from an EMBL/GenBank/DDBJ whole genome shotgun (WGS) entry which is preliminary data.</text>
</comment>
<gene>
    <name evidence="2" type="ORF">U2F25_33460</name>
</gene>
<dbReference type="GO" id="GO:0004519">
    <property type="term" value="F:endonuclease activity"/>
    <property type="evidence" value="ECO:0007669"/>
    <property type="project" value="UniProtKB-KW"/>
</dbReference>
<organism evidence="2 3">
    <name type="scientific">Micromonospora sicca</name>
    <dbReference type="NCBI Taxonomy" id="2202420"/>
    <lineage>
        <taxon>Bacteria</taxon>
        <taxon>Bacillati</taxon>
        <taxon>Actinomycetota</taxon>
        <taxon>Actinomycetes</taxon>
        <taxon>Micromonosporales</taxon>
        <taxon>Micromonosporaceae</taxon>
        <taxon>Micromonospora</taxon>
    </lineage>
</organism>
<evidence type="ECO:0000256" key="1">
    <source>
        <dbReference type="SAM" id="MobiDB-lite"/>
    </source>
</evidence>
<feature type="region of interest" description="Disordered" evidence="1">
    <location>
        <begin position="253"/>
        <end position="279"/>
    </location>
</feature>
<protein>
    <submittedName>
        <fullName evidence="2">HNH endonuclease</fullName>
    </submittedName>
</protein>
<name>A0ABU5JP40_9ACTN</name>
<keyword evidence="2" id="KW-0378">Hydrolase</keyword>
<keyword evidence="2" id="KW-0540">Nuclease</keyword>
<sequence length="279" mass="30436">MSIRLRDGRTIDLAMRPHNTGEWMDVTLIEVLQPRFPERCPICGEPATSDEHVPPQRLGGQIMTRTCHPCNNRLGSHVEPDLVDWYDDAIPRPGFRSEAVQGRRRADHLLFRSTAAGEFGLIIDGRGDPEITAALASGIVNLDVRPPNRNRYMLALLKSAYLAASLKVDILHDQGAEQVRRDLLAARDASSRKAVPVSALALGLAVLRRYEPVSHDFPPLVRAVLHEEGNTVDGVVLAGRIFVSWSSTLGAEAHGPSGRLDARLEVGTPDDGTVTSVSP</sequence>
<evidence type="ECO:0000313" key="3">
    <source>
        <dbReference type="Proteomes" id="UP001290101"/>
    </source>
</evidence>
<accession>A0ABU5JP40</accession>
<dbReference type="EMBL" id="JAXOTQ010000068">
    <property type="protein sequence ID" value="MDZ5494297.1"/>
    <property type="molecule type" value="Genomic_DNA"/>
</dbReference>
<keyword evidence="3" id="KW-1185">Reference proteome</keyword>
<proteinExistence type="predicted"/>
<dbReference type="Proteomes" id="UP001290101">
    <property type="component" value="Unassembled WGS sequence"/>
</dbReference>